<dbReference type="InterPro" id="IPR042204">
    <property type="entry name" value="2Fe-2S-bd_N"/>
</dbReference>
<evidence type="ECO:0008006" key="6">
    <source>
        <dbReference type="Google" id="ProtNLM"/>
    </source>
</evidence>
<proteinExistence type="predicted"/>
<dbReference type="InterPro" id="IPR036010">
    <property type="entry name" value="2Fe-2S_ferredoxin-like_sf"/>
</dbReference>
<dbReference type="Gene3D" id="3.10.20.440">
    <property type="entry name" value="2Fe-2S iron-sulphur cluster binding domain, sarcosine oxidase, alpha subunit, N-terminal domain"/>
    <property type="match status" value="1"/>
</dbReference>
<dbReference type="EMBL" id="CCRK01000023">
    <property type="protein sequence ID" value="CDZ54650.1"/>
    <property type="molecule type" value="Genomic_DNA"/>
</dbReference>
<dbReference type="GO" id="GO:0016491">
    <property type="term" value="F:oxidoreductase activity"/>
    <property type="evidence" value="ECO:0007669"/>
    <property type="project" value="UniProtKB-KW"/>
</dbReference>
<dbReference type="STRING" id="323656.NGAL_HAMBI1146_53650"/>
<sequence>MSKADKRTFKRLGASDTAAAVKVFVNGHSMSAVAGDTVAGLLFTIGALRIRRSFNLQLPRGYYCGMGVCWECTVAIDGQRGVRACLTEICDGMRIVTDAESHDDV</sequence>
<dbReference type="Proteomes" id="UP000039660">
    <property type="component" value="Unassembled WGS sequence"/>
</dbReference>
<dbReference type="Proteomes" id="UP000046176">
    <property type="component" value="Unassembled WGS sequence"/>
</dbReference>
<dbReference type="Pfam" id="PF13510">
    <property type="entry name" value="Fer2_4"/>
    <property type="match status" value="1"/>
</dbReference>
<reference evidence="4 5" key="1">
    <citation type="submission" date="2014-08" db="EMBL/GenBank/DDBJ databases">
        <authorList>
            <person name="Chen Y.-H."/>
        </authorList>
    </citation>
    <scope>NUCLEOTIDE SEQUENCE [LARGE SCALE GENOMIC DNA]</scope>
</reference>
<evidence type="ECO:0000313" key="2">
    <source>
        <dbReference type="EMBL" id="CDZ40757.1"/>
    </source>
</evidence>
<dbReference type="GO" id="GO:0051536">
    <property type="term" value="F:iron-sulfur cluster binding"/>
    <property type="evidence" value="ECO:0007669"/>
    <property type="project" value="InterPro"/>
</dbReference>
<evidence type="ECO:0000313" key="4">
    <source>
        <dbReference type="Proteomes" id="UP000039660"/>
    </source>
</evidence>
<dbReference type="SUPFAM" id="SSF54292">
    <property type="entry name" value="2Fe-2S ferredoxin-like"/>
    <property type="match status" value="1"/>
</dbReference>
<dbReference type="AlphaFoldDB" id="A0A0T7G0G2"/>
<evidence type="ECO:0000313" key="3">
    <source>
        <dbReference type="EMBL" id="CDZ54650.1"/>
    </source>
</evidence>
<dbReference type="EMBL" id="CCRH01000024">
    <property type="protein sequence ID" value="CDZ40757.1"/>
    <property type="molecule type" value="Genomic_DNA"/>
</dbReference>
<keyword evidence="1" id="KW-0560">Oxidoreductase</keyword>
<evidence type="ECO:0000256" key="1">
    <source>
        <dbReference type="ARBA" id="ARBA00023002"/>
    </source>
</evidence>
<evidence type="ECO:0000313" key="5">
    <source>
        <dbReference type="Proteomes" id="UP000046176"/>
    </source>
</evidence>
<protein>
    <recommendedName>
        <fullName evidence="6">(2Fe-2S)-binding protein</fullName>
    </recommendedName>
</protein>
<name>A0A0T7G0G2_NEOGA</name>
<gene>
    <name evidence="2" type="ORF">NGAL_HAMBI1145_55490</name>
    <name evidence="3" type="ORF">NGAL_HAMBI1189_56230</name>
</gene>
<dbReference type="OrthoDB" id="573392at2"/>
<dbReference type="RefSeq" id="WP_080951310.1">
    <property type="nucleotide sequence ID" value="NZ_CCRH01000024.1"/>
</dbReference>
<organism evidence="2 5">
    <name type="scientific">Neorhizobium galegae bv. officinalis</name>
    <dbReference type="NCBI Taxonomy" id="323656"/>
    <lineage>
        <taxon>Bacteria</taxon>
        <taxon>Pseudomonadati</taxon>
        <taxon>Pseudomonadota</taxon>
        <taxon>Alphaproteobacteria</taxon>
        <taxon>Hyphomicrobiales</taxon>
        <taxon>Rhizobiaceae</taxon>
        <taxon>Rhizobium/Agrobacterium group</taxon>
        <taxon>Neorhizobium</taxon>
    </lineage>
</organism>
<accession>A0A0T7G0G2</accession>